<dbReference type="InterPro" id="IPR018502">
    <property type="entry name" value="Annexin_repeat"/>
</dbReference>
<reference evidence="5" key="1">
    <citation type="submission" date="2022-11" db="UniProtKB">
        <authorList>
            <consortium name="WormBaseParasite"/>
        </authorList>
    </citation>
    <scope>IDENTIFICATION</scope>
</reference>
<organism evidence="4 5">
    <name type="scientific">Plectus sambesii</name>
    <dbReference type="NCBI Taxonomy" id="2011161"/>
    <lineage>
        <taxon>Eukaryota</taxon>
        <taxon>Metazoa</taxon>
        <taxon>Ecdysozoa</taxon>
        <taxon>Nematoda</taxon>
        <taxon>Chromadorea</taxon>
        <taxon>Plectida</taxon>
        <taxon>Plectina</taxon>
        <taxon>Plectoidea</taxon>
        <taxon>Plectidae</taxon>
        <taxon>Plectus</taxon>
    </lineage>
</organism>
<dbReference type="PROSITE" id="PS51897">
    <property type="entry name" value="ANNEXIN_2"/>
    <property type="match status" value="1"/>
</dbReference>
<dbReference type="GO" id="GO:0012506">
    <property type="term" value="C:vesicle membrane"/>
    <property type="evidence" value="ECO:0007669"/>
    <property type="project" value="TreeGrafter"/>
</dbReference>
<dbReference type="SUPFAM" id="SSF47874">
    <property type="entry name" value="Annexin"/>
    <property type="match status" value="1"/>
</dbReference>
<dbReference type="Proteomes" id="UP000887566">
    <property type="component" value="Unplaced"/>
</dbReference>
<dbReference type="GO" id="GO:0001786">
    <property type="term" value="F:phosphatidylserine binding"/>
    <property type="evidence" value="ECO:0007669"/>
    <property type="project" value="TreeGrafter"/>
</dbReference>
<evidence type="ECO:0000313" key="4">
    <source>
        <dbReference type="Proteomes" id="UP000887566"/>
    </source>
</evidence>
<name>A0A914VP02_9BILA</name>
<dbReference type="PANTHER" id="PTHR10502:SF102">
    <property type="entry name" value="ANNEXIN B11"/>
    <property type="match status" value="1"/>
</dbReference>
<evidence type="ECO:0000256" key="1">
    <source>
        <dbReference type="ARBA" id="ARBA00007831"/>
    </source>
</evidence>
<dbReference type="AlphaFoldDB" id="A0A914VP02"/>
<accession>A0A914VP02</accession>
<dbReference type="GO" id="GO:0005509">
    <property type="term" value="F:calcium ion binding"/>
    <property type="evidence" value="ECO:0007669"/>
    <property type="project" value="InterPro"/>
</dbReference>
<proteinExistence type="inferred from homology"/>
<dbReference type="Pfam" id="PF00191">
    <property type="entry name" value="Annexin"/>
    <property type="match status" value="1"/>
</dbReference>
<dbReference type="FunFam" id="1.10.220.10:FF:000005">
    <property type="entry name" value="Annexin"/>
    <property type="match status" value="1"/>
</dbReference>
<dbReference type="Gene3D" id="1.10.220.10">
    <property type="entry name" value="Annexin"/>
    <property type="match status" value="1"/>
</dbReference>
<protein>
    <submittedName>
        <fullName evidence="5">Annexin</fullName>
    </submittedName>
</protein>
<dbReference type="InterPro" id="IPR001464">
    <property type="entry name" value="Annexin"/>
</dbReference>
<sequence>MALLLHLFDNKGTVKGPNSKEFDPEAASEKLHKAFKGLGTDEKQLIEVIGEHTNWQRQEIKKKYKQMFGRDLLNDLEDELGGHFLDLTLA</sequence>
<evidence type="ECO:0000256" key="3">
    <source>
        <dbReference type="ARBA" id="ARBA00023216"/>
    </source>
</evidence>
<dbReference type="GO" id="GO:0005737">
    <property type="term" value="C:cytoplasm"/>
    <property type="evidence" value="ECO:0007669"/>
    <property type="project" value="TreeGrafter"/>
</dbReference>
<keyword evidence="2" id="KW-0677">Repeat</keyword>
<dbReference type="SMART" id="SM00335">
    <property type="entry name" value="ANX"/>
    <property type="match status" value="1"/>
</dbReference>
<evidence type="ECO:0000313" key="5">
    <source>
        <dbReference type="WBParaSite" id="PSAMB.scaffold22083size533.g38525.t1"/>
    </source>
</evidence>
<dbReference type="GO" id="GO:0005544">
    <property type="term" value="F:calcium-dependent phospholipid binding"/>
    <property type="evidence" value="ECO:0007669"/>
    <property type="project" value="InterPro"/>
</dbReference>
<evidence type="ECO:0000256" key="2">
    <source>
        <dbReference type="ARBA" id="ARBA00022737"/>
    </source>
</evidence>
<dbReference type="InterPro" id="IPR037104">
    <property type="entry name" value="Annexin_sf"/>
</dbReference>
<dbReference type="PANTHER" id="PTHR10502">
    <property type="entry name" value="ANNEXIN"/>
    <property type="match status" value="1"/>
</dbReference>
<comment type="similarity">
    <text evidence="1">Belongs to the annexin family.</text>
</comment>
<dbReference type="GO" id="GO:0005634">
    <property type="term" value="C:nucleus"/>
    <property type="evidence" value="ECO:0007669"/>
    <property type="project" value="TreeGrafter"/>
</dbReference>
<keyword evidence="3" id="KW-0041">Annexin</keyword>
<dbReference type="PRINTS" id="PR00196">
    <property type="entry name" value="ANNEXIN"/>
</dbReference>
<keyword evidence="4" id="KW-1185">Reference proteome</keyword>
<dbReference type="WBParaSite" id="PSAMB.scaffold22083size533.g38525.t1">
    <property type="protein sequence ID" value="PSAMB.scaffold22083size533.g38525.t1"/>
    <property type="gene ID" value="PSAMB.scaffold22083size533.g38525"/>
</dbReference>
<dbReference type="GO" id="GO:0005886">
    <property type="term" value="C:plasma membrane"/>
    <property type="evidence" value="ECO:0007669"/>
    <property type="project" value="TreeGrafter"/>
</dbReference>